<dbReference type="Proteomes" id="UP000177870">
    <property type="component" value="Chromosome"/>
</dbReference>
<gene>
    <name evidence="1" type="ORF">BJP34_19725</name>
</gene>
<accession>A0A1D8TUN3</accession>
<evidence type="ECO:0000313" key="1">
    <source>
        <dbReference type="EMBL" id="AOX01370.1"/>
    </source>
</evidence>
<dbReference type="KEGG" id="mpro:BJP34_19725"/>
<dbReference type="AlphaFoldDB" id="A0A1D8TUN3"/>
<reference evidence="2" key="1">
    <citation type="submission" date="2016-10" db="EMBL/GenBank/DDBJ databases">
        <title>Comparative genomics uncovers the prolific and rare metabolic potential of the cyanobacterial genus Moorea.</title>
        <authorList>
            <person name="Leao T."/>
            <person name="Castelao G."/>
            <person name="Korobeynikov A."/>
            <person name="Monroe E.A."/>
            <person name="Podell S."/>
            <person name="Glukhov E."/>
            <person name="Allen E."/>
            <person name="Gerwick W.H."/>
            <person name="Gerwick L."/>
        </authorList>
    </citation>
    <scope>NUCLEOTIDE SEQUENCE [LARGE SCALE GENOMIC DNA]</scope>
    <source>
        <strain evidence="2">PAL-8-15-08-1</strain>
    </source>
</reference>
<evidence type="ECO:0000313" key="2">
    <source>
        <dbReference type="Proteomes" id="UP000177870"/>
    </source>
</evidence>
<protein>
    <submittedName>
        <fullName evidence="1">Uncharacterized protein</fullName>
    </submittedName>
</protein>
<organism evidence="1 2">
    <name type="scientific">Moorena producens PAL-8-15-08-1</name>
    <dbReference type="NCBI Taxonomy" id="1458985"/>
    <lineage>
        <taxon>Bacteria</taxon>
        <taxon>Bacillati</taxon>
        <taxon>Cyanobacteriota</taxon>
        <taxon>Cyanophyceae</taxon>
        <taxon>Coleofasciculales</taxon>
        <taxon>Coleofasciculaceae</taxon>
        <taxon>Moorena</taxon>
    </lineage>
</organism>
<proteinExistence type="predicted"/>
<dbReference type="EMBL" id="CP017599">
    <property type="protein sequence ID" value="AOX01370.1"/>
    <property type="molecule type" value="Genomic_DNA"/>
</dbReference>
<name>A0A1D8TUN3_9CYAN</name>
<sequence>MNLSRTNILTRFGKQTTLALTVVSLTFGITSNVQAQSFSSDFQLNQHVSGLFGNTNSSKRFFGEGRHQFETEIKNLLNNQRYSTNPPVDISDKVINLEGVHVKVAKPMNYVLSERAKTPEGGRLLVQMLYISEMVPLEDLLELENLQQLLDDGESVE</sequence>
<dbReference type="RefSeq" id="WP_070393812.1">
    <property type="nucleotide sequence ID" value="NZ_CP017599.1"/>
</dbReference>